<evidence type="ECO:0000256" key="2">
    <source>
        <dbReference type="ARBA" id="ARBA00017035"/>
    </source>
</evidence>
<dbReference type="InterPro" id="IPR048898">
    <property type="entry name" value="OB_NMD3"/>
</dbReference>
<dbReference type="PANTHER" id="PTHR12746">
    <property type="entry name" value="NONSENSE-MEDIATED MRNA DECAY PROTEIN 3"/>
    <property type="match status" value="1"/>
</dbReference>
<dbReference type="OrthoDB" id="203821at2759"/>
<keyword evidence="5 7" id="KW-0653">Protein transport</keyword>
<evidence type="ECO:0000313" key="13">
    <source>
        <dbReference type="Proteomes" id="UP000039865"/>
    </source>
</evidence>
<evidence type="ECO:0000256" key="6">
    <source>
        <dbReference type="ARBA" id="ARBA00023242"/>
    </source>
</evidence>
<evidence type="ECO:0000256" key="4">
    <source>
        <dbReference type="ARBA" id="ARBA00022490"/>
    </source>
</evidence>
<protein>
    <recommendedName>
        <fullName evidence="2 7">60S ribosomal export protein NMD3</fullName>
    </recommendedName>
</protein>
<dbReference type="FunCoup" id="A0A078BBJ5">
    <property type="interactions" value="49"/>
</dbReference>
<evidence type="ECO:0000256" key="1">
    <source>
        <dbReference type="ARBA" id="ARBA00009794"/>
    </source>
</evidence>
<comment type="function">
    <text evidence="7">Acts as an adapter for the XPO1/CRM1-mediated export of the 60S ribosomal subunit.</text>
</comment>
<proteinExistence type="inferred from homology"/>
<keyword evidence="4 7" id="KW-0963">Cytoplasm</keyword>
<comment type="similarity">
    <text evidence="1 7">Belongs to the NMD3 family.</text>
</comment>
<dbReference type="InterPro" id="IPR048899">
    <property type="entry name" value="NMD_SH3"/>
</dbReference>
<accession>A0A078BBJ5</accession>
<dbReference type="AlphaFoldDB" id="A0A078BBJ5"/>
<reference evidence="12 13" key="1">
    <citation type="submission" date="2014-06" db="EMBL/GenBank/DDBJ databases">
        <authorList>
            <person name="Swart Estienne"/>
        </authorList>
    </citation>
    <scope>NUCLEOTIDE SEQUENCE [LARGE SCALE GENOMIC DNA]</scope>
    <source>
        <strain evidence="12 13">130c</strain>
    </source>
</reference>
<dbReference type="OMA" id="VILVRKH"/>
<dbReference type="InterPro" id="IPR039768">
    <property type="entry name" value="Nmd3"/>
</dbReference>
<evidence type="ECO:0000313" key="12">
    <source>
        <dbReference type="EMBL" id="CDW91586.1"/>
    </source>
</evidence>
<keyword evidence="3 7" id="KW-0813">Transport</keyword>
<evidence type="ECO:0000256" key="7">
    <source>
        <dbReference type="RuleBase" id="RU364108"/>
    </source>
</evidence>
<comment type="subcellular location">
    <subcellularLocation>
        <location evidence="7">Cytoplasm</location>
    </subcellularLocation>
    <subcellularLocation>
        <location evidence="7">Nucleus</location>
    </subcellularLocation>
</comment>
<dbReference type="GO" id="GO:0015031">
    <property type="term" value="P:protein transport"/>
    <property type="evidence" value="ECO:0007669"/>
    <property type="project" value="UniProtKB-KW"/>
</dbReference>
<sequence>MQNSRCCMCGIMMIPNESNTCINCLKSSIDVTEGITKSVNLSHCRECNRYLRPPWQNCELESPELLSLCLKNIKGLKRVKLIDAGFLYTEPHSRRLKVKLTVQKEVLNGTLLQQSFIVEFIVNNLQCDDCKKTYTPHTWVAQAQIRQRVDHKRTFLFLEQLIIKHNASDKCLGIKEMHDGLDFQFKNRSHANRLVDFIQGQVPAKVKTAKQLISHDLRNNEYSYKYTFSVDIAPICRDDLVILPKPLSQQLGGIGPLVLVYKISTFVHIVDVFTMQTYEIDQATYWKYNFGALCGRDRLTEFIVLNIENTDYDVNVSRAAAKQKFRMVQVEIARKDDFGTNDKTFIVNTHLGETLNYNDTVLGFDLDMINLNELEELELTKVIPPVVLVKKTFPRFRKRQKHRIWKLKHLDKEGIDDNNYHKKEKNQGKNKKDYDMFLQDIEEEPELRQQIDLFRNDDIIKQLESKIAGLDLDKEEEKEVAKPKGKDAKNDRKVVKAARKTAEGKKKQELTEVEKKKNKALIKATLKEKNQEEGSDWESVEEDYQHIQVDELKNLEDQLAGMKIQGEVESDDDNGNDDKLKETK</sequence>
<evidence type="ECO:0000256" key="8">
    <source>
        <dbReference type="SAM" id="MobiDB-lite"/>
    </source>
</evidence>
<name>A0A078BBJ5_STYLE</name>
<feature type="region of interest" description="Disordered" evidence="8">
    <location>
        <begin position="558"/>
        <end position="584"/>
    </location>
</feature>
<feature type="domain" description="60S ribosomal export protein NMD3 SH3" evidence="11">
    <location>
        <begin position="235"/>
        <end position="281"/>
    </location>
</feature>
<evidence type="ECO:0000259" key="11">
    <source>
        <dbReference type="Pfam" id="PF21193"/>
    </source>
</evidence>
<dbReference type="PANTHER" id="PTHR12746:SF2">
    <property type="entry name" value="60S RIBOSOMAL EXPORT PROTEIN NMD3"/>
    <property type="match status" value="1"/>
</dbReference>
<organism evidence="12 13">
    <name type="scientific">Stylonychia lemnae</name>
    <name type="common">Ciliate</name>
    <dbReference type="NCBI Taxonomy" id="5949"/>
    <lineage>
        <taxon>Eukaryota</taxon>
        <taxon>Sar</taxon>
        <taxon>Alveolata</taxon>
        <taxon>Ciliophora</taxon>
        <taxon>Intramacronucleata</taxon>
        <taxon>Spirotrichea</taxon>
        <taxon>Stichotrichia</taxon>
        <taxon>Sporadotrichida</taxon>
        <taxon>Oxytrichidae</taxon>
        <taxon>Stylonychinae</taxon>
        <taxon>Stylonychia</taxon>
    </lineage>
</organism>
<dbReference type="Pfam" id="PF21192">
    <property type="entry name" value="OB_NMD3"/>
    <property type="match status" value="1"/>
</dbReference>
<dbReference type="GO" id="GO:0005634">
    <property type="term" value="C:nucleus"/>
    <property type="evidence" value="ECO:0007669"/>
    <property type="project" value="UniProtKB-SubCell"/>
</dbReference>
<dbReference type="Pfam" id="PF04981">
    <property type="entry name" value="NMD3"/>
    <property type="match status" value="1"/>
</dbReference>
<evidence type="ECO:0000256" key="3">
    <source>
        <dbReference type="ARBA" id="ARBA00022448"/>
    </source>
</evidence>
<dbReference type="EMBL" id="CCKQ01019576">
    <property type="protein sequence ID" value="CDW91586.1"/>
    <property type="molecule type" value="Genomic_DNA"/>
</dbReference>
<keyword evidence="13" id="KW-1185">Reference proteome</keyword>
<evidence type="ECO:0000259" key="9">
    <source>
        <dbReference type="Pfam" id="PF04981"/>
    </source>
</evidence>
<feature type="domain" description="60S ribosomal export protein NMD3 OB-fold" evidence="10">
    <location>
        <begin position="299"/>
        <end position="391"/>
    </location>
</feature>
<evidence type="ECO:0000256" key="5">
    <source>
        <dbReference type="ARBA" id="ARBA00022927"/>
    </source>
</evidence>
<dbReference type="Proteomes" id="UP000039865">
    <property type="component" value="Unassembled WGS sequence"/>
</dbReference>
<dbReference type="GO" id="GO:0005737">
    <property type="term" value="C:cytoplasm"/>
    <property type="evidence" value="ECO:0007669"/>
    <property type="project" value="UniProtKB-SubCell"/>
</dbReference>
<keyword evidence="6 7" id="KW-0539">Nucleus</keyword>
<dbReference type="Pfam" id="PF21193">
    <property type="entry name" value="NMD_SH3"/>
    <property type="match status" value="1"/>
</dbReference>
<dbReference type="InParanoid" id="A0A078BBJ5"/>
<evidence type="ECO:0000259" key="10">
    <source>
        <dbReference type="Pfam" id="PF21192"/>
    </source>
</evidence>
<dbReference type="GO" id="GO:0000055">
    <property type="term" value="P:ribosomal large subunit export from nucleus"/>
    <property type="evidence" value="ECO:0007669"/>
    <property type="project" value="TreeGrafter"/>
</dbReference>
<dbReference type="GO" id="GO:0043023">
    <property type="term" value="F:ribosomal large subunit binding"/>
    <property type="evidence" value="ECO:0007669"/>
    <property type="project" value="InterPro"/>
</dbReference>
<gene>
    <name evidence="12" type="primary">Contig7053.g7546</name>
    <name evidence="12" type="ORF">STYLEM_20743</name>
</gene>
<feature type="domain" description="Nmd3 N-terminal" evidence="9">
    <location>
        <begin position="6"/>
        <end position="232"/>
    </location>
</feature>
<feature type="region of interest" description="Disordered" evidence="8">
    <location>
        <begin position="474"/>
        <end position="514"/>
    </location>
</feature>
<dbReference type="InterPro" id="IPR007064">
    <property type="entry name" value="Nmd3_N"/>
</dbReference>